<keyword evidence="9" id="KW-1185">Reference proteome</keyword>
<sequence length="181" mass="19596">MADEGDILTDLNMDPVMDPAAGANGEDTSPAAGMITQYVKDLSVEVPNAPASFQWTDQPQIDLQFNIASTQVEPEIHEVELKVVVTAKAEKGNLYLVELAYCGLIGLRNMPDEHAHAFLFAESPRLLFPFARAVIADAVRNAGFPPLMLEPIDFTALYQNQLAQRAQEQQAGAMANPAGEA</sequence>
<dbReference type="Proteomes" id="UP000309668">
    <property type="component" value="Unassembled WGS sequence"/>
</dbReference>
<dbReference type="GO" id="GO:0006457">
    <property type="term" value="P:protein folding"/>
    <property type="evidence" value="ECO:0007669"/>
    <property type="project" value="UniProtKB-UniRule"/>
</dbReference>
<evidence type="ECO:0000313" key="9">
    <source>
        <dbReference type="Proteomes" id="UP000309668"/>
    </source>
</evidence>
<dbReference type="RefSeq" id="WP_138619359.1">
    <property type="nucleotide sequence ID" value="NZ_VCAO01000010.1"/>
</dbReference>
<comment type="caution">
    <text evidence="8">The sequence shown here is derived from an EMBL/GenBank/DDBJ whole genome shotgun (WGS) entry which is preliminary data.</text>
</comment>
<dbReference type="OrthoDB" id="9795145at2"/>
<evidence type="ECO:0000256" key="3">
    <source>
        <dbReference type="ARBA" id="ARBA00022927"/>
    </source>
</evidence>
<dbReference type="InterPro" id="IPR003708">
    <property type="entry name" value="SecB"/>
</dbReference>
<proteinExistence type="inferred from homology"/>
<keyword evidence="2 6" id="KW-0813">Transport</keyword>
<dbReference type="SUPFAM" id="SSF54611">
    <property type="entry name" value="SecB-like"/>
    <property type="match status" value="1"/>
</dbReference>
<evidence type="ECO:0000256" key="5">
    <source>
        <dbReference type="ARBA" id="ARBA00023186"/>
    </source>
</evidence>
<accession>A0A5S3NZJ0</accession>
<keyword evidence="3 6" id="KW-0653">Protein transport</keyword>
<dbReference type="NCBIfam" id="NF004392">
    <property type="entry name" value="PRK05751.1-3"/>
    <property type="match status" value="1"/>
</dbReference>
<comment type="similarity">
    <text evidence="1 6">Belongs to the SecB family.</text>
</comment>
<dbReference type="PANTHER" id="PTHR36918">
    <property type="match status" value="1"/>
</dbReference>
<name>A0A5S3NZJ0_9SPHN</name>
<dbReference type="PRINTS" id="PR01594">
    <property type="entry name" value="SECBCHAPRONE"/>
</dbReference>
<evidence type="ECO:0000256" key="2">
    <source>
        <dbReference type="ARBA" id="ARBA00022448"/>
    </source>
</evidence>
<evidence type="ECO:0000256" key="7">
    <source>
        <dbReference type="SAM" id="MobiDB-lite"/>
    </source>
</evidence>
<keyword evidence="4 6" id="KW-0811">Translocation</keyword>
<dbReference type="GO" id="GO:0051262">
    <property type="term" value="P:protein tetramerization"/>
    <property type="evidence" value="ECO:0007669"/>
    <property type="project" value="InterPro"/>
</dbReference>
<gene>
    <name evidence="6 8" type="primary">secB</name>
    <name evidence="8" type="ORF">FEV51_12265</name>
</gene>
<dbReference type="Pfam" id="PF02556">
    <property type="entry name" value="SecB"/>
    <property type="match status" value="1"/>
</dbReference>
<dbReference type="AlphaFoldDB" id="A0A5S3NZJ0"/>
<protein>
    <recommendedName>
        <fullName evidence="6">Protein-export protein SecB</fullName>
    </recommendedName>
</protein>
<dbReference type="Gene3D" id="3.10.420.10">
    <property type="entry name" value="SecB-like"/>
    <property type="match status" value="1"/>
</dbReference>
<evidence type="ECO:0000313" key="8">
    <source>
        <dbReference type="EMBL" id="TMM45857.1"/>
    </source>
</evidence>
<keyword evidence="6" id="KW-0963">Cytoplasm</keyword>
<dbReference type="GO" id="GO:0005737">
    <property type="term" value="C:cytoplasm"/>
    <property type="evidence" value="ECO:0007669"/>
    <property type="project" value="UniProtKB-SubCell"/>
</dbReference>
<dbReference type="InterPro" id="IPR035958">
    <property type="entry name" value="SecB-like_sf"/>
</dbReference>
<dbReference type="GO" id="GO:0051082">
    <property type="term" value="F:unfolded protein binding"/>
    <property type="evidence" value="ECO:0007669"/>
    <property type="project" value="InterPro"/>
</dbReference>
<dbReference type="EMBL" id="VCAO01000010">
    <property type="protein sequence ID" value="TMM45857.1"/>
    <property type="molecule type" value="Genomic_DNA"/>
</dbReference>
<comment type="function">
    <text evidence="6">One of the proteins required for the normal export of preproteins out of the cell cytoplasm. It is a molecular chaperone that binds to a subset of precursor proteins, maintaining them in a translocation-competent state. It also specifically binds to its receptor SecA.</text>
</comment>
<comment type="subcellular location">
    <subcellularLocation>
        <location evidence="6">Cytoplasm</location>
    </subcellularLocation>
</comment>
<evidence type="ECO:0000256" key="1">
    <source>
        <dbReference type="ARBA" id="ARBA00009990"/>
    </source>
</evidence>
<dbReference type="PANTHER" id="PTHR36918:SF1">
    <property type="entry name" value="PROTEIN-EXPORT PROTEIN SECB"/>
    <property type="match status" value="1"/>
</dbReference>
<keyword evidence="5 6" id="KW-0143">Chaperone</keyword>
<organism evidence="8 9">
    <name type="scientific">Qipengyuania marisflavi</name>
    <dbReference type="NCBI Taxonomy" id="2486356"/>
    <lineage>
        <taxon>Bacteria</taxon>
        <taxon>Pseudomonadati</taxon>
        <taxon>Pseudomonadota</taxon>
        <taxon>Alphaproteobacteria</taxon>
        <taxon>Sphingomonadales</taxon>
        <taxon>Erythrobacteraceae</taxon>
        <taxon>Qipengyuania</taxon>
    </lineage>
</organism>
<feature type="region of interest" description="Disordered" evidence="7">
    <location>
        <begin position="1"/>
        <end position="29"/>
    </location>
</feature>
<comment type="subunit">
    <text evidence="6">Homotetramer, a dimer of dimers. One homotetramer interacts with 1 SecA dimer.</text>
</comment>
<reference evidence="8 9" key="1">
    <citation type="submission" date="2019-05" db="EMBL/GenBank/DDBJ databases">
        <title>Erythrobacter marisflavi sp. nov., isolated from isolated from water of an estuary environment.</title>
        <authorList>
            <person name="Yoon J.-H."/>
        </authorList>
    </citation>
    <scope>NUCLEOTIDE SEQUENCE [LARGE SCALE GENOMIC DNA]</scope>
    <source>
        <strain evidence="8 9">KEM-5</strain>
    </source>
</reference>
<evidence type="ECO:0000256" key="4">
    <source>
        <dbReference type="ARBA" id="ARBA00023010"/>
    </source>
</evidence>
<dbReference type="HAMAP" id="MF_00821">
    <property type="entry name" value="SecB"/>
    <property type="match status" value="1"/>
</dbReference>
<dbReference type="GO" id="GO:0015031">
    <property type="term" value="P:protein transport"/>
    <property type="evidence" value="ECO:0007669"/>
    <property type="project" value="UniProtKB-UniRule"/>
</dbReference>
<evidence type="ECO:0000256" key="6">
    <source>
        <dbReference type="HAMAP-Rule" id="MF_00821"/>
    </source>
</evidence>
<dbReference type="NCBIfam" id="TIGR00809">
    <property type="entry name" value="secB"/>
    <property type="match status" value="1"/>
</dbReference>